<keyword evidence="1" id="KW-0472">Membrane</keyword>
<protein>
    <recommendedName>
        <fullName evidence="4">SLH domain-containing protein</fullName>
    </recommendedName>
</protein>
<comment type="caution">
    <text evidence="2">The sequence shown here is derived from an EMBL/GenBank/DDBJ whole genome shotgun (WGS) entry which is preliminary data.</text>
</comment>
<dbReference type="EMBL" id="LJUO01000045">
    <property type="protein sequence ID" value="KPK71999.1"/>
    <property type="molecule type" value="Genomic_DNA"/>
</dbReference>
<proteinExistence type="predicted"/>
<feature type="transmembrane region" description="Helical" evidence="1">
    <location>
        <begin position="6"/>
        <end position="22"/>
    </location>
</feature>
<gene>
    <name evidence="2" type="ORF">AMJ87_06030</name>
</gene>
<name>A0A0S8GG32_UNCW3</name>
<evidence type="ECO:0000313" key="2">
    <source>
        <dbReference type="EMBL" id="KPK71999.1"/>
    </source>
</evidence>
<dbReference type="PROSITE" id="PS51257">
    <property type="entry name" value="PROKAR_LIPOPROTEIN"/>
    <property type="match status" value="1"/>
</dbReference>
<evidence type="ECO:0000313" key="3">
    <source>
        <dbReference type="Proteomes" id="UP000051096"/>
    </source>
</evidence>
<accession>A0A0S8GG32</accession>
<dbReference type="Proteomes" id="UP000051096">
    <property type="component" value="Unassembled WGS sequence"/>
</dbReference>
<dbReference type="SUPFAM" id="SSF48452">
    <property type="entry name" value="TPR-like"/>
    <property type="match status" value="1"/>
</dbReference>
<reference evidence="2 3" key="1">
    <citation type="journal article" date="2015" name="Microbiome">
        <title>Genomic resolution of linkages in carbon, nitrogen, and sulfur cycling among widespread estuary sediment bacteria.</title>
        <authorList>
            <person name="Baker B.J."/>
            <person name="Lazar C.S."/>
            <person name="Teske A.P."/>
            <person name="Dick G.J."/>
        </authorList>
    </citation>
    <scope>NUCLEOTIDE SEQUENCE [LARGE SCALE GENOMIC DNA]</scope>
    <source>
        <strain evidence="2">SM23_60</strain>
    </source>
</reference>
<keyword evidence="1" id="KW-0812">Transmembrane</keyword>
<dbReference type="InterPro" id="IPR011990">
    <property type="entry name" value="TPR-like_helical_dom_sf"/>
</dbReference>
<evidence type="ECO:0008006" key="4">
    <source>
        <dbReference type="Google" id="ProtNLM"/>
    </source>
</evidence>
<dbReference type="AlphaFoldDB" id="A0A0S8GG32"/>
<sequence length="252" mass="28981">MPRRYYYWTIIIILTSCAPFLRRPSAFEKGVELYQQSSYQEAAGYFTDHYNTHPSDTTTLFYLQHCYRILGQHEQELAVLERLAHLGIDNANVYLNLFHYYGKASRYHDLYTMLVTLAPSAARAIDHHYVLTRRLYAQLIAGAAQKRVSDPIVYAASEGYIPIFPDGTFRDHDTITNGQLIVLLDRLIEPVYPKKFFSTKHISNHSFLYLPYMRLVNLGILSFDADIEPHATAATTVAARAIERLKQRGVID</sequence>
<dbReference type="Gene3D" id="1.25.40.10">
    <property type="entry name" value="Tetratricopeptide repeat domain"/>
    <property type="match status" value="1"/>
</dbReference>
<evidence type="ECO:0000256" key="1">
    <source>
        <dbReference type="SAM" id="Phobius"/>
    </source>
</evidence>
<organism evidence="2 3">
    <name type="scientific">candidate division WOR_3 bacterium SM23_60</name>
    <dbReference type="NCBI Taxonomy" id="1703780"/>
    <lineage>
        <taxon>Bacteria</taxon>
        <taxon>Bacteria division WOR-3</taxon>
    </lineage>
</organism>
<keyword evidence="1" id="KW-1133">Transmembrane helix</keyword>